<feature type="region of interest" description="Disordered" evidence="23">
    <location>
        <begin position="175"/>
        <end position="204"/>
    </location>
</feature>
<comment type="function">
    <text evidence="19">Catalyzes the 2 serial methylation steps for the conversion of the 7-monomethylguanosine (m(7)G) caps of snRNAs and snoRNAs to a 2,2,7-trimethylguanosine (m(2,2,7)G) cap structure. The enzyme is specific for guanine, and N7 methylation must precede N2 methylation. Hypermethylation of the m7G cap of U snRNAs leads to their concentration in nuclear foci, their colocalization with coilin and the formation of canonical Cajal bodies (CBs). Plays a role in transcriptional regulation.</text>
</comment>
<evidence type="ECO:0000256" key="23">
    <source>
        <dbReference type="SAM" id="MobiDB-lite"/>
    </source>
</evidence>
<evidence type="ECO:0000256" key="20">
    <source>
        <dbReference type="ARBA" id="ARBA00064494"/>
    </source>
</evidence>
<feature type="compositionally biased region" description="Basic residues" evidence="23">
    <location>
        <begin position="411"/>
        <end position="421"/>
    </location>
</feature>
<proteinExistence type="inferred from homology"/>
<evidence type="ECO:0000256" key="4">
    <source>
        <dbReference type="ARBA" id="ARBA00018517"/>
    </source>
</evidence>
<evidence type="ECO:0000256" key="22">
    <source>
        <dbReference type="ARBA" id="ARBA00081504"/>
    </source>
</evidence>
<keyword evidence="6" id="KW-0597">Phosphoprotein</keyword>
<evidence type="ECO:0000256" key="1">
    <source>
        <dbReference type="ARBA" id="ARBA00004408"/>
    </source>
</evidence>
<keyword evidence="10" id="KW-0805">Transcription regulation</keyword>
<dbReference type="SUPFAM" id="SSF53335">
    <property type="entry name" value="S-adenosyl-L-methionine-dependent methyltransferases"/>
    <property type="match status" value="1"/>
</dbReference>
<comment type="caution">
    <text evidence="24">The sequence shown here is derived from an EMBL/GenBank/DDBJ whole genome shotgun (WGS) entry which is preliminary data.</text>
</comment>
<evidence type="ECO:0000256" key="21">
    <source>
        <dbReference type="ARBA" id="ARBA00079339"/>
    </source>
</evidence>
<accession>A0A4C1VHK5</accession>
<feature type="region of interest" description="Disordered" evidence="23">
    <location>
        <begin position="217"/>
        <end position="246"/>
    </location>
</feature>
<dbReference type="AlphaFoldDB" id="A0A4C1VHK5"/>
<dbReference type="EMBL" id="BGZK01000339">
    <property type="protein sequence ID" value="GBP37832.1"/>
    <property type="molecule type" value="Genomic_DNA"/>
</dbReference>
<dbReference type="InterPro" id="IPR029063">
    <property type="entry name" value="SAM-dependent_MTases_sf"/>
</dbReference>
<dbReference type="FunFam" id="3.40.50.150:FF:000066">
    <property type="entry name" value="Trimethylguanosine synthase 1"/>
    <property type="match status" value="1"/>
</dbReference>
<comment type="catalytic activity">
    <reaction evidence="17">
        <text>a 5'-end (N(7)-methyl 5'-triphosphoguanosine)-ribonucleoside in snRNA + S-adenosyl-L-methionine = a 5'-end (N(2),N(7)-dimethyl 5'-triphosphoguanosine)-ribonucleoside in snRNA + S-adenosyl-L-homocysteine + H(+)</text>
        <dbReference type="Rhea" id="RHEA:78471"/>
        <dbReference type="Rhea" id="RHEA-COMP:19085"/>
        <dbReference type="Rhea" id="RHEA-COMP:19087"/>
        <dbReference type="ChEBI" id="CHEBI:15378"/>
        <dbReference type="ChEBI" id="CHEBI:57856"/>
        <dbReference type="ChEBI" id="CHEBI:59789"/>
        <dbReference type="ChEBI" id="CHEBI:156461"/>
        <dbReference type="ChEBI" id="CHEBI:172880"/>
    </reaction>
    <physiologicalReaction direction="left-to-right" evidence="17">
        <dbReference type="Rhea" id="RHEA:78472"/>
    </physiologicalReaction>
</comment>
<feature type="region of interest" description="Disordered" evidence="23">
    <location>
        <begin position="299"/>
        <end position="328"/>
    </location>
</feature>
<evidence type="ECO:0000256" key="12">
    <source>
        <dbReference type="ARBA" id="ARBA00023242"/>
    </source>
</evidence>
<dbReference type="GO" id="GO:0015030">
    <property type="term" value="C:Cajal body"/>
    <property type="evidence" value="ECO:0007669"/>
    <property type="project" value="UniProtKB-SubCell"/>
</dbReference>
<evidence type="ECO:0000256" key="7">
    <source>
        <dbReference type="ARBA" id="ARBA00022603"/>
    </source>
</evidence>
<comment type="catalytic activity">
    <reaction evidence="15">
        <text>a 5'-end (N(7)-methyl 5'-triphosphoguanosine)-ribonucleoside in snoRNA + S-adenosyl-L-methionine = a 5'-end (N(2),N(7)-dimethyl 5'-triphosphoguanosine)-ribonucleoside in snoRNA + S-adenosyl-L-homocysteine + H(+)</text>
        <dbReference type="Rhea" id="RHEA:78475"/>
        <dbReference type="Rhea" id="RHEA-COMP:19086"/>
        <dbReference type="Rhea" id="RHEA-COMP:19088"/>
        <dbReference type="ChEBI" id="CHEBI:15378"/>
        <dbReference type="ChEBI" id="CHEBI:57856"/>
        <dbReference type="ChEBI" id="CHEBI:59789"/>
        <dbReference type="ChEBI" id="CHEBI:156461"/>
        <dbReference type="ChEBI" id="CHEBI:172880"/>
    </reaction>
    <physiologicalReaction direction="left-to-right" evidence="15">
        <dbReference type="Rhea" id="RHEA:78476"/>
    </physiologicalReaction>
</comment>
<evidence type="ECO:0000256" key="16">
    <source>
        <dbReference type="ARBA" id="ARBA00048763"/>
    </source>
</evidence>
<evidence type="ECO:0000256" key="17">
    <source>
        <dbReference type="ARBA" id="ARBA00049075"/>
    </source>
</evidence>
<evidence type="ECO:0000256" key="8">
    <source>
        <dbReference type="ARBA" id="ARBA00022679"/>
    </source>
</evidence>
<dbReference type="Pfam" id="PF09445">
    <property type="entry name" value="Methyltransf_15"/>
    <property type="match status" value="1"/>
</dbReference>
<evidence type="ECO:0000256" key="14">
    <source>
        <dbReference type="ARBA" id="ARBA00047418"/>
    </source>
</evidence>
<reference evidence="24 25" key="1">
    <citation type="journal article" date="2019" name="Commun. Biol.">
        <title>The bagworm genome reveals a unique fibroin gene that provides high tensile strength.</title>
        <authorList>
            <person name="Kono N."/>
            <person name="Nakamura H."/>
            <person name="Ohtoshi R."/>
            <person name="Tomita M."/>
            <person name="Numata K."/>
            <person name="Arakawa K."/>
        </authorList>
    </citation>
    <scope>NUCLEOTIDE SEQUENCE [LARGE SCALE GENOMIC DNA]</scope>
</reference>
<evidence type="ECO:0000256" key="19">
    <source>
        <dbReference type="ARBA" id="ARBA00057179"/>
    </source>
</evidence>
<dbReference type="GO" id="GO:0005730">
    <property type="term" value="C:nucleolus"/>
    <property type="evidence" value="ECO:0007669"/>
    <property type="project" value="UniProtKB-SubCell"/>
</dbReference>
<dbReference type="Proteomes" id="UP000299102">
    <property type="component" value="Unassembled WGS sequence"/>
</dbReference>
<evidence type="ECO:0000256" key="18">
    <source>
        <dbReference type="ARBA" id="ARBA00049790"/>
    </source>
</evidence>
<comment type="subcellular location">
    <subcellularLocation>
        <location evidence="2">Cytoplasm</location>
    </subcellularLocation>
    <subcellularLocation>
        <location evidence="1">Nucleus</location>
        <location evidence="1">Cajal body</location>
    </subcellularLocation>
    <subcellularLocation>
        <location evidence="3">Nucleus</location>
        <location evidence="3">Nucleolus</location>
    </subcellularLocation>
</comment>
<feature type="region of interest" description="Disordered" evidence="23">
    <location>
        <begin position="400"/>
        <end position="426"/>
    </location>
</feature>
<dbReference type="InterPro" id="IPR019012">
    <property type="entry name" value="RNA_cap_Gua-N2-MeTrfase"/>
</dbReference>
<keyword evidence="5" id="KW-0963">Cytoplasm</keyword>
<protein>
    <recommendedName>
        <fullName evidence="4">Trimethylguanosine synthase</fullName>
    </recommendedName>
    <alternativeName>
        <fullName evidence="18">Cap-specific guanine-N(2) methyltransferase</fullName>
    </alternativeName>
    <alternativeName>
        <fullName evidence="21">Nuclear receptor coactivator 6-interacting protein</fullName>
    </alternativeName>
    <alternativeName>
        <fullName evidence="22">PRIP-interacting protein with methyltransferase motif</fullName>
    </alternativeName>
</protein>
<evidence type="ECO:0000256" key="2">
    <source>
        <dbReference type="ARBA" id="ARBA00004496"/>
    </source>
</evidence>
<comment type="similarity">
    <text evidence="13">Belongs to the methyltransferase superfamily. Trimethylguanosine synthase family.</text>
</comment>
<dbReference type="GO" id="GO:0071164">
    <property type="term" value="F:RNA cap trimethylguanosine synthase activity"/>
    <property type="evidence" value="ECO:0007669"/>
    <property type="project" value="TreeGrafter"/>
</dbReference>
<feature type="region of interest" description="Disordered" evidence="23">
    <location>
        <begin position="1"/>
        <end position="41"/>
    </location>
</feature>
<evidence type="ECO:0000256" key="6">
    <source>
        <dbReference type="ARBA" id="ARBA00022553"/>
    </source>
</evidence>
<evidence type="ECO:0000313" key="24">
    <source>
        <dbReference type="EMBL" id="GBP37832.1"/>
    </source>
</evidence>
<evidence type="ECO:0000256" key="15">
    <source>
        <dbReference type="ARBA" id="ARBA00048740"/>
    </source>
</evidence>
<comment type="subunit">
    <text evidence="20">May form homooligomers. Interacts with CREBBP/CBP, EED/WAIT1, EP300/P300, NCOA6/PRIP, PPARBP/PBP and SMN.</text>
</comment>
<sequence>MTLSSYDIASSHVTSDSTASDDYSVSSSTSDDPSNDQTRLCNIDDNLDQIPIEDMDSEQYWQFLWKKHFGEQYAFHLANYVECNTVTNYDNNTNEIKTIDSEVQKKCEKPCEADCENSEGNSQEMPSVIEVQSKIDEIKLEERVPKKKKRASYNKYMSSVGVLLQNILKEDMKSDVNEPSDAGEETTGNKDYIATDTIDSSSTHNEMANVTQTSFTLSHKCDGGDEPPEERSINLKRSHEDDADDVEDREKIKVTFEMMGLCVKYDEMPRGQLVYQKRLSRLRPPRSKKIEISRKTYFDEDGNPINTEKESHDEREMQTDDDCPEVKSDGELETENFETMQSYVKIPEHIENYTVSETADNTNIMEEALAAPLPPNADASFSDVDEIDEDGLKKIEFASENTASSASDVNKRRRRKRRRSPLPRGVALPPEFLDDPRIMKYWKKRHSLFHRFDEGIKLDTESWFSVTPEKVARHLAERCRCDLIVDAFCGAGGNAIQFAWTCERVIAIDIDPVKIELARHNASVYGVADRIEFIVGDFFELAPRLTADVVFLSPPWGGPQYSKSLQYDLETMLVPKPSSELMAVAQIVSQNVALYVPRNSRSEQLIGLAKSTGAVEIEQNYLGRRFIAITAYYGELVNY</sequence>
<keyword evidence="8" id="KW-0808">Transferase</keyword>
<dbReference type="PANTHER" id="PTHR14741:SF32">
    <property type="entry name" value="TRIMETHYLGUANOSINE SYNTHASE"/>
    <property type="match status" value="1"/>
</dbReference>
<name>A0A4C1VHK5_EUMVA</name>
<feature type="compositionally biased region" description="Polar residues" evidence="23">
    <location>
        <begin position="1"/>
        <end position="13"/>
    </location>
</feature>
<keyword evidence="9" id="KW-0949">S-adenosyl-L-methionine</keyword>
<evidence type="ECO:0000256" key="10">
    <source>
        <dbReference type="ARBA" id="ARBA00023015"/>
    </source>
</evidence>
<evidence type="ECO:0000256" key="5">
    <source>
        <dbReference type="ARBA" id="ARBA00022490"/>
    </source>
</evidence>
<gene>
    <name evidence="24" type="primary">Tgs1</name>
    <name evidence="24" type="ORF">EVAR_21675_1</name>
</gene>
<keyword evidence="11" id="KW-0804">Transcription</keyword>
<keyword evidence="12" id="KW-0539">Nucleus</keyword>
<dbReference type="GO" id="GO:0005737">
    <property type="term" value="C:cytoplasm"/>
    <property type="evidence" value="ECO:0007669"/>
    <property type="project" value="UniProtKB-SubCell"/>
</dbReference>
<comment type="catalytic activity">
    <reaction evidence="14">
        <text>a 5'-end (N(2),N(7)-dimethyl 5'-triphosphoguanosine)-ribonucleoside in snoRNA + S-adenosyl-L-methionine = a 5'-end (N(2),N(2),N(7)-trimethyl 5'-triphosphoguanosine)-ribonucleoside in snoRNA + S-adenosyl-L-homocysteine + H(+)</text>
        <dbReference type="Rhea" id="RHEA:78507"/>
        <dbReference type="Rhea" id="RHEA-COMP:19088"/>
        <dbReference type="Rhea" id="RHEA-COMP:19090"/>
        <dbReference type="ChEBI" id="CHEBI:15378"/>
        <dbReference type="ChEBI" id="CHEBI:57856"/>
        <dbReference type="ChEBI" id="CHEBI:59789"/>
        <dbReference type="ChEBI" id="CHEBI:167623"/>
        <dbReference type="ChEBI" id="CHEBI:172880"/>
    </reaction>
    <physiologicalReaction direction="left-to-right" evidence="14">
        <dbReference type="Rhea" id="RHEA:78508"/>
    </physiologicalReaction>
</comment>
<evidence type="ECO:0000256" key="11">
    <source>
        <dbReference type="ARBA" id="ARBA00023163"/>
    </source>
</evidence>
<dbReference type="Gene3D" id="3.40.50.150">
    <property type="entry name" value="Vaccinia Virus protein VP39"/>
    <property type="match status" value="1"/>
</dbReference>
<dbReference type="PANTHER" id="PTHR14741">
    <property type="entry name" value="S-ADENOSYLMETHIONINE-DEPENDENT METHYLTRANSFERASE RELATED"/>
    <property type="match status" value="1"/>
</dbReference>
<dbReference type="STRING" id="151549.A0A4C1VHK5"/>
<keyword evidence="7" id="KW-0489">Methyltransferase</keyword>
<feature type="compositionally biased region" description="Basic and acidic residues" evidence="23">
    <location>
        <begin position="219"/>
        <end position="240"/>
    </location>
</feature>
<keyword evidence="25" id="KW-1185">Reference proteome</keyword>
<feature type="compositionally biased region" description="Low complexity" evidence="23">
    <location>
        <begin position="14"/>
        <end position="38"/>
    </location>
</feature>
<dbReference type="OrthoDB" id="194443at2759"/>
<evidence type="ECO:0000313" key="25">
    <source>
        <dbReference type="Proteomes" id="UP000299102"/>
    </source>
</evidence>
<feature type="compositionally biased region" description="Basic and acidic residues" evidence="23">
    <location>
        <begin position="307"/>
        <end position="328"/>
    </location>
</feature>
<evidence type="ECO:0000256" key="3">
    <source>
        <dbReference type="ARBA" id="ARBA00004604"/>
    </source>
</evidence>
<organism evidence="24 25">
    <name type="scientific">Eumeta variegata</name>
    <name type="common">Bagworm moth</name>
    <name type="synonym">Eumeta japonica</name>
    <dbReference type="NCBI Taxonomy" id="151549"/>
    <lineage>
        <taxon>Eukaryota</taxon>
        <taxon>Metazoa</taxon>
        <taxon>Ecdysozoa</taxon>
        <taxon>Arthropoda</taxon>
        <taxon>Hexapoda</taxon>
        <taxon>Insecta</taxon>
        <taxon>Pterygota</taxon>
        <taxon>Neoptera</taxon>
        <taxon>Endopterygota</taxon>
        <taxon>Lepidoptera</taxon>
        <taxon>Glossata</taxon>
        <taxon>Ditrysia</taxon>
        <taxon>Tineoidea</taxon>
        <taxon>Psychidae</taxon>
        <taxon>Oiketicinae</taxon>
        <taxon>Eumeta</taxon>
    </lineage>
</organism>
<evidence type="ECO:0000256" key="9">
    <source>
        <dbReference type="ARBA" id="ARBA00022691"/>
    </source>
</evidence>
<dbReference type="CDD" id="cd02440">
    <property type="entry name" value="AdoMet_MTases"/>
    <property type="match status" value="1"/>
</dbReference>
<evidence type="ECO:0000256" key="13">
    <source>
        <dbReference type="ARBA" id="ARBA00025783"/>
    </source>
</evidence>
<comment type="catalytic activity">
    <reaction evidence="16">
        <text>a 5'-end (N(2),N(7)-dimethyl 5'-triphosphoguanosine)-ribonucleoside in snRNA + S-adenosyl-L-methionine = a 5'-end (N(2),N(2),N(7)-trimethyl 5'-triphosphoguanosine)-ribonucleoside in snRNA + S-adenosyl-L-homocysteine + H(+)</text>
        <dbReference type="Rhea" id="RHEA:78479"/>
        <dbReference type="Rhea" id="RHEA-COMP:19087"/>
        <dbReference type="Rhea" id="RHEA-COMP:19089"/>
        <dbReference type="ChEBI" id="CHEBI:15378"/>
        <dbReference type="ChEBI" id="CHEBI:57856"/>
        <dbReference type="ChEBI" id="CHEBI:59789"/>
        <dbReference type="ChEBI" id="CHEBI:167623"/>
        <dbReference type="ChEBI" id="CHEBI:172880"/>
    </reaction>
    <physiologicalReaction direction="left-to-right" evidence="16">
        <dbReference type="Rhea" id="RHEA:78480"/>
    </physiologicalReaction>
</comment>